<feature type="compositionally biased region" description="Basic residues" evidence="1">
    <location>
        <begin position="61"/>
        <end position="70"/>
    </location>
</feature>
<proteinExistence type="predicted"/>
<reference evidence="2" key="2">
    <citation type="journal article" date="2024" name="Plant">
        <title>Genomic evolution and insights into agronomic trait innovations of Sesamum species.</title>
        <authorList>
            <person name="Miao H."/>
            <person name="Wang L."/>
            <person name="Qu L."/>
            <person name="Liu H."/>
            <person name="Sun Y."/>
            <person name="Le M."/>
            <person name="Wang Q."/>
            <person name="Wei S."/>
            <person name="Zheng Y."/>
            <person name="Lin W."/>
            <person name="Duan Y."/>
            <person name="Cao H."/>
            <person name="Xiong S."/>
            <person name="Wang X."/>
            <person name="Wei L."/>
            <person name="Li C."/>
            <person name="Ma Q."/>
            <person name="Ju M."/>
            <person name="Zhao R."/>
            <person name="Li G."/>
            <person name="Mu C."/>
            <person name="Tian Q."/>
            <person name="Mei H."/>
            <person name="Zhang T."/>
            <person name="Gao T."/>
            <person name="Zhang H."/>
        </authorList>
    </citation>
    <scope>NUCLEOTIDE SEQUENCE</scope>
    <source>
        <strain evidence="2">G02</strain>
    </source>
</reference>
<organism evidence="2">
    <name type="scientific">Sesamum radiatum</name>
    <name type="common">Black benniseed</name>
    <dbReference type="NCBI Taxonomy" id="300843"/>
    <lineage>
        <taxon>Eukaryota</taxon>
        <taxon>Viridiplantae</taxon>
        <taxon>Streptophyta</taxon>
        <taxon>Embryophyta</taxon>
        <taxon>Tracheophyta</taxon>
        <taxon>Spermatophyta</taxon>
        <taxon>Magnoliopsida</taxon>
        <taxon>eudicotyledons</taxon>
        <taxon>Gunneridae</taxon>
        <taxon>Pentapetalae</taxon>
        <taxon>asterids</taxon>
        <taxon>lamiids</taxon>
        <taxon>Lamiales</taxon>
        <taxon>Pedaliaceae</taxon>
        <taxon>Sesamum</taxon>
    </lineage>
</organism>
<dbReference type="EMBL" id="JACGWJ010000022">
    <property type="protein sequence ID" value="KAL0330123.1"/>
    <property type="molecule type" value="Genomic_DNA"/>
</dbReference>
<dbReference type="AlphaFoldDB" id="A0AAW2MH22"/>
<accession>A0AAW2MH22</accession>
<feature type="region of interest" description="Disordered" evidence="1">
    <location>
        <begin position="41"/>
        <end position="70"/>
    </location>
</feature>
<gene>
    <name evidence="2" type="ORF">Sradi_4999000</name>
</gene>
<sequence length="70" mass="7688">MKALLMFGRIPAGFSGEFFGRALEWAVTALRAADAYGHRVRRMPSRPQRQAVGGRASIKIAKTRPTRASS</sequence>
<name>A0AAW2MH22_SESRA</name>
<protein>
    <submittedName>
        <fullName evidence="2">Uncharacterized protein</fullName>
    </submittedName>
</protein>
<evidence type="ECO:0000256" key="1">
    <source>
        <dbReference type="SAM" id="MobiDB-lite"/>
    </source>
</evidence>
<comment type="caution">
    <text evidence="2">The sequence shown here is derived from an EMBL/GenBank/DDBJ whole genome shotgun (WGS) entry which is preliminary data.</text>
</comment>
<evidence type="ECO:0000313" key="2">
    <source>
        <dbReference type="EMBL" id="KAL0330123.1"/>
    </source>
</evidence>
<reference evidence="2" key="1">
    <citation type="submission" date="2020-06" db="EMBL/GenBank/DDBJ databases">
        <authorList>
            <person name="Li T."/>
            <person name="Hu X."/>
            <person name="Zhang T."/>
            <person name="Song X."/>
            <person name="Zhang H."/>
            <person name="Dai N."/>
            <person name="Sheng W."/>
            <person name="Hou X."/>
            <person name="Wei L."/>
        </authorList>
    </citation>
    <scope>NUCLEOTIDE SEQUENCE</scope>
    <source>
        <strain evidence="2">G02</strain>
        <tissue evidence="2">Leaf</tissue>
    </source>
</reference>